<feature type="region of interest" description="Disordered" evidence="7">
    <location>
        <begin position="191"/>
        <end position="210"/>
    </location>
</feature>
<dbReference type="FunFam" id="3.80.10.10:FF:000095">
    <property type="entry name" value="LRR receptor-like serine/threonine-protein kinase GSO1"/>
    <property type="match status" value="1"/>
</dbReference>
<dbReference type="EMBL" id="CAICTM010001705">
    <property type="protein sequence ID" value="CAB9525664.1"/>
    <property type="molecule type" value="Genomic_DNA"/>
</dbReference>
<dbReference type="FunFam" id="3.80.10.10:FF:000383">
    <property type="entry name" value="Leucine-rich repeat receptor protein kinase EMS1"/>
    <property type="match status" value="1"/>
</dbReference>
<keyword evidence="2" id="KW-0433">Leucine-rich repeat</keyword>
<keyword evidence="6 8" id="KW-0472">Membrane</keyword>
<dbReference type="Pfam" id="PF00560">
    <property type="entry name" value="LRR_1"/>
    <property type="match status" value="5"/>
</dbReference>
<keyword evidence="9" id="KW-0675">Receptor</keyword>
<keyword evidence="3 8" id="KW-0812">Transmembrane</keyword>
<dbReference type="GO" id="GO:0016301">
    <property type="term" value="F:kinase activity"/>
    <property type="evidence" value="ECO:0007669"/>
    <property type="project" value="UniProtKB-KW"/>
</dbReference>
<evidence type="ECO:0000256" key="4">
    <source>
        <dbReference type="ARBA" id="ARBA00022737"/>
    </source>
</evidence>
<dbReference type="SMART" id="SM00369">
    <property type="entry name" value="LRR_TYP"/>
    <property type="match status" value="7"/>
</dbReference>
<evidence type="ECO:0000256" key="2">
    <source>
        <dbReference type="ARBA" id="ARBA00022614"/>
    </source>
</evidence>
<dbReference type="InterPro" id="IPR032675">
    <property type="entry name" value="LRR_dom_sf"/>
</dbReference>
<dbReference type="PANTHER" id="PTHR27008">
    <property type="entry name" value="OS04G0122200 PROTEIN"/>
    <property type="match status" value="1"/>
</dbReference>
<gene>
    <name evidence="9" type="ORF">SEMRO_1707_G292650.1</name>
</gene>
<sequence>MIPAKKGLKQAPANTPGVVEVPHTMPAASVTVYRGLRRSKAKESEQSRQQAISLVSSSRHGNVPVWRGLQKNRQLLTKALDEASTVSPEKTKASSEIEEMSSLSDSFVEPTLRFSRTSPTSPLIVAVPVSEELPLYLPQAEWVDPDEMERRRLRKKKNCCYWTFTMLFPIFPMLLVLGLVILKKQQGEVSSARAPQTPSPTVAVVETPPPTEIPSSTDEYVRSLLPPISLQKIDVAQSPQNQAFRWLLEDPLLPDYPDLRIVQRYALATIYYAFGGNETWFNNSNWLSHDARIHECDWFSHIVDHDNVQHSVLNLTGRGHDAEVVFEAPLDICRTIDDDPTADHSSGGDNRKRVYQELWLQTNGLKGTVPDELYLLTHLKVINLGSGNAVQGTLSSMVGNLKELEVLSFSSSQLTSTLPSELGLARNLRVVVMTSNQLSGTIATEIFGLSHLQHLWLEENNFHGTVAPDIEQLSSLETLYMFSNALQGTLPNEIGSLTSLKELSLRNNNFQGHVPTGLSLMSNMTVLFLSNNQLSGWLPSELGVLTNMIDFQISGNSLTSGIPTEFGSLTGMTNLYLYDNRLSKSIPSELGLITSMVDFELQGNRLSGSLPTELGSLTAIKWFWLFGNKLSGSIPSELQRATSLIDFSLFDNHLSNKIPSELSMLSGLEFLWLQQNQLTGPIPSQLGLCSSLKSIKLSNNSLTSTLPVELSNSLVTLNTLDLRFNQGLSGSVPTAFCKVSDFHCSRQLCGCHCHCTSQLYDINDMSDNNDNNDIDDTAMAPLDTNSTSITKQNNASSALLRNVSQSVNDDDGGVHPPETLENEGIGPFDSEEAEDFVNNPYEEVLAAGSKTGVMEGLEPDKWIFY</sequence>
<dbReference type="GO" id="GO:0016020">
    <property type="term" value="C:membrane"/>
    <property type="evidence" value="ECO:0007669"/>
    <property type="project" value="UniProtKB-SubCell"/>
</dbReference>
<organism evidence="9 10">
    <name type="scientific">Seminavis robusta</name>
    <dbReference type="NCBI Taxonomy" id="568900"/>
    <lineage>
        <taxon>Eukaryota</taxon>
        <taxon>Sar</taxon>
        <taxon>Stramenopiles</taxon>
        <taxon>Ochrophyta</taxon>
        <taxon>Bacillariophyta</taxon>
        <taxon>Bacillariophyceae</taxon>
        <taxon>Bacillariophycidae</taxon>
        <taxon>Naviculales</taxon>
        <taxon>Naviculaceae</taxon>
        <taxon>Seminavis</taxon>
    </lineage>
</organism>
<comment type="subcellular location">
    <subcellularLocation>
        <location evidence="1">Membrane</location>
    </subcellularLocation>
</comment>
<evidence type="ECO:0000256" key="1">
    <source>
        <dbReference type="ARBA" id="ARBA00004370"/>
    </source>
</evidence>
<evidence type="ECO:0000256" key="8">
    <source>
        <dbReference type="SAM" id="Phobius"/>
    </source>
</evidence>
<dbReference type="InterPro" id="IPR051809">
    <property type="entry name" value="Plant_receptor-like_S/T_kinase"/>
</dbReference>
<name>A0A9N8EUB7_9STRA</name>
<keyword evidence="5 8" id="KW-1133">Transmembrane helix</keyword>
<protein>
    <submittedName>
        <fullName evidence="9">LRR receptor-like serine threonine-protein kinase</fullName>
    </submittedName>
</protein>
<dbReference type="Gene3D" id="3.80.10.10">
    <property type="entry name" value="Ribonuclease Inhibitor"/>
    <property type="match status" value="2"/>
</dbReference>
<evidence type="ECO:0000313" key="9">
    <source>
        <dbReference type="EMBL" id="CAB9525664.1"/>
    </source>
</evidence>
<feature type="region of interest" description="Disordered" evidence="7">
    <location>
        <begin position="1"/>
        <end position="20"/>
    </location>
</feature>
<proteinExistence type="predicted"/>
<dbReference type="Proteomes" id="UP001153069">
    <property type="component" value="Unassembled WGS sequence"/>
</dbReference>
<evidence type="ECO:0000256" key="5">
    <source>
        <dbReference type="ARBA" id="ARBA00022989"/>
    </source>
</evidence>
<dbReference type="OrthoDB" id="676979at2759"/>
<keyword evidence="9" id="KW-0808">Transferase</keyword>
<feature type="region of interest" description="Disordered" evidence="7">
    <location>
        <begin position="808"/>
        <end position="828"/>
    </location>
</feature>
<comment type="caution">
    <text evidence="9">The sequence shown here is derived from an EMBL/GenBank/DDBJ whole genome shotgun (WGS) entry which is preliminary data.</text>
</comment>
<dbReference type="PANTHER" id="PTHR27008:SF499">
    <property type="entry name" value="OS06G0581500 PROTEIN"/>
    <property type="match status" value="1"/>
</dbReference>
<evidence type="ECO:0000256" key="6">
    <source>
        <dbReference type="ARBA" id="ARBA00023136"/>
    </source>
</evidence>
<keyword evidence="4" id="KW-0677">Repeat</keyword>
<evidence type="ECO:0000256" key="7">
    <source>
        <dbReference type="SAM" id="MobiDB-lite"/>
    </source>
</evidence>
<dbReference type="InterPro" id="IPR001611">
    <property type="entry name" value="Leu-rich_rpt"/>
</dbReference>
<dbReference type="AlphaFoldDB" id="A0A9N8EUB7"/>
<reference evidence="9" key="1">
    <citation type="submission" date="2020-06" db="EMBL/GenBank/DDBJ databases">
        <authorList>
            <consortium name="Plant Systems Biology data submission"/>
        </authorList>
    </citation>
    <scope>NUCLEOTIDE SEQUENCE</scope>
    <source>
        <strain evidence="9">D6</strain>
    </source>
</reference>
<dbReference type="InterPro" id="IPR003591">
    <property type="entry name" value="Leu-rich_rpt_typical-subtyp"/>
</dbReference>
<dbReference type="SUPFAM" id="SSF52058">
    <property type="entry name" value="L domain-like"/>
    <property type="match status" value="2"/>
</dbReference>
<evidence type="ECO:0000313" key="10">
    <source>
        <dbReference type="Proteomes" id="UP001153069"/>
    </source>
</evidence>
<keyword evidence="10" id="KW-1185">Reference proteome</keyword>
<keyword evidence="9" id="KW-0418">Kinase</keyword>
<feature type="transmembrane region" description="Helical" evidence="8">
    <location>
        <begin position="159"/>
        <end position="182"/>
    </location>
</feature>
<evidence type="ECO:0000256" key="3">
    <source>
        <dbReference type="ARBA" id="ARBA00022692"/>
    </source>
</evidence>
<accession>A0A9N8EUB7</accession>